<dbReference type="Gene3D" id="3.40.50.720">
    <property type="entry name" value="NAD(P)-binding Rossmann-like Domain"/>
    <property type="match status" value="1"/>
</dbReference>
<dbReference type="Pfam" id="PF01408">
    <property type="entry name" value="GFO_IDH_MocA"/>
    <property type="match status" value="1"/>
</dbReference>
<comment type="similarity">
    <text evidence="1">Belongs to the Gfo/Idh/MocA family.</text>
</comment>
<gene>
    <name evidence="5" type="primary">iolG</name>
    <name evidence="5" type="ORF">NDK47_11330</name>
</gene>
<dbReference type="PANTHER" id="PTHR42840">
    <property type="entry name" value="NAD(P)-BINDING ROSSMANN-FOLD SUPERFAMILY PROTEIN-RELATED"/>
    <property type="match status" value="1"/>
</dbReference>
<keyword evidence="2 5" id="KW-0560">Oxidoreductase</keyword>
<dbReference type="Proteomes" id="UP001056500">
    <property type="component" value="Chromosome"/>
</dbReference>
<dbReference type="InterPro" id="IPR004104">
    <property type="entry name" value="Gfo/Idh/MocA-like_OxRdtase_C"/>
</dbReference>
<name>A0ABY4WPM8_9BACL</name>
<sequence length="339" mass="36921">MAETVRCAVVGLGRAGLSHAANLVNSVKGAELAVCAATRKEHAEAVASRLGVRQATNSVDDIFDNLEIDAVIIATPTATHKQLIQRAAESGKHIFVEKPITQTSEEAEETIRIIREHRVMCQVGFMRRFDPAYAEAKKRVEAGDIGKPIYFKGIGRDPGSPPLDYMKHSGGIFLDLCIHDYDIARYLIGSEVASVTAFGRILAHPFLEECNDVDQALTHLTFHSGAMGDIEGSRNAFYGYDIRGEIMGTEGTIQIGSLRHHDVKIMTAKGKTHDLIPDFPTRFKDAFCLQLQSFVDSIRNQQAPAVSAADAKIALQIAEAATKSFRTGTTVQVASDQPE</sequence>
<feature type="domain" description="Gfo/Idh/MocA-like oxidoreductase N-terminal" evidence="3">
    <location>
        <begin position="5"/>
        <end position="125"/>
    </location>
</feature>
<dbReference type="InterPro" id="IPR030827">
    <property type="entry name" value="Myo_inos_IolG"/>
</dbReference>
<organism evidence="5 6">
    <name type="scientific">Brevibacillus ruminantium</name>
    <dbReference type="NCBI Taxonomy" id="2950604"/>
    <lineage>
        <taxon>Bacteria</taxon>
        <taxon>Bacillati</taxon>
        <taxon>Bacillota</taxon>
        <taxon>Bacilli</taxon>
        <taxon>Bacillales</taxon>
        <taxon>Paenibacillaceae</taxon>
        <taxon>Brevibacillus</taxon>
    </lineage>
</organism>
<evidence type="ECO:0000313" key="5">
    <source>
        <dbReference type="EMBL" id="USG67825.1"/>
    </source>
</evidence>
<dbReference type="RefSeq" id="WP_251874919.1">
    <property type="nucleotide sequence ID" value="NZ_CP098755.1"/>
</dbReference>
<dbReference type="SUPFAM" id="SSF51735">
    <property type="entry name" value="NAD(P)-binding Rossmann-fold domains"/>
    <property type="match status" value="1"/>
</dbReference>
<dbReference type="SUPFAM" id="SSF55347">
    <property type="entry name" value="Glyceraldehyde-3-phosphate dehydrogenase-like, C-terminal domain"/>
    <property type="match status" value="1"/>
</dbReference>
<dbReference type="Gene3D" id="3.30.360.10">
    <property type="entry name" value="Dihydrodipicolinate Reductase, domain 2"/>
    <property type="match status" value="1"/>
</dbReference>
<evidence type="ECO:0000313" key="6">
    <source>
        <dbReference type="Proteomes" id="UP001056500"/>
    </source>
</evidence>
<dbReference type="InterPro" id="IPR000683">
    <property type="entry name" value="Gfo/Idh/MocA-like_OxRdtase_N"/>
</dbReference>
<evidence type="ECO:0000259" key="3">
    <source>
        <dbReference type="Pfam" id="PF01408"/>
    </source>
</evidence>
<evidence type="ECO:0000259" key="4">
    <source>
        <dbReference type="Pfam" id="PF02894"/>
    </source>
</evidence>
<protein>
    <submittedName>
        <fullName evidence="5">Inositol 2-dehydrogenase</fullName>
        <ecNumber evidence="5">1.1.1.18</ecNumber>
    </submittedName>
</protein>
<dbReference type="Pfam" id="PF02894">
    <property type="entry name" value="GFO_IDH_MocA_C"/>
    <property type="match status" value="1"/>
</dbReference>
<dbReference type="GO" id="GO:0050112">
    <property type="term" value="F:inositol 2-dehydrogenase (NAD+) activity"/>
    <property type="evidence" value="ECO:0007669"/>
    <property type="project" value="UniProtKB-EC"/>
</dbReference>
<proteinExistence type="inferred from homology"/>
<reference evidence="5" key="1">
    <citation type="submission" date="2022-06" db="EMBL/GenBank/DDBJ databases">
        <title>Genome sequencing of Brevibacillus sp. BB3-R1.</title>
        <authorList>
            <person name="Heo J."/>
            <person name="Lee D."/>
            <person name="Won M."/>
            <person name="Han B.-H."/>
            <person name="Hong S.-B."/>
            <person name="Kwon S.-W."/>
        </authorList>
    </citation>
    <scope>NUCLEOTIDE SEQUENCE</scope>
    <source>
        <strain evidence="5">BB3-R1</strain>
    </source>
</reference>
<dbReference type="EC" id="1.1.1.18" evidence="5"/>
<dbReference type="EMBL" id="CP098755">
    <property type="protein sequence ID" value="USG67825.1"/>
    <property type="molecule type" value="Genomic_DNA"/>
</dbReference>
<dbReference type="NCBIfam" id="TIGR04380">
    <property type="entry name" value="myo_inos_iolG"/>
    <property type="match status" value="1"/>
</dbReference>
<evidence type="ECO:0000256" key="2">
    <source>
        <dbReference type="ARBA" id="ARBA00023002"/>
    </source>
</evidence>
<accession>A0ABY4WPM8</accession>
<keyword evidence="6" id="KW-1185">Reference proteome</keyword>
<dbReference type="InterPro" id="IPR036291">
    <property type="entry name" value="NAD(P)-bd_dom_sf"/>
</dbReference>
<evidence type="ECO:0000256" key="1">
    <source>
        <dbReference type="ARBA" id="ARBA00010928"/>
    </source>
</evidence>
<dbReference type="PANTHER" id="PTHR42840:SF3">
    <property type="entry name" value="BINDING ROSSMANN FOLD OXIDOREDUCTASE, PUTATIVE (AFU_ORTHOLOGUE AFUA_2G10240)-RELATED"/>
    <property type="match status" value="1"/>
</dbReference>
<feature type="domain" description="Gfo/Idh/MocA-like oxidoreductase C-terminal" evidence="4">
    <location>
        <begin position="137"/>
        <end position="333"/>
    </location>
</feature>